<comment type="subunit">
    <text evidence="5">NDH-1 is composed of 14 different subunits. Subunits NuoA, H, J, K, L, M, N constitute the membrane sector of the complex.</text>
</comment>
<dbReference type="Pfam" id="PF00361">
    <property type="entry name" value="Proton_antipo_M"/>
    <property type="match status" value="1"/>
</dbReference>
<gene>
    <name evidence="5" type="primary">nuoN</name>
    <name evidence="8" type="ORF">HNR37_001068</name>
</gene>
<dbReference type="GO" id="GO:0050136">
    <property type="term" value="F:NADH dehydrogenase (quinone) (non-electrogenic) activity"/>
    <property type="evidence" value="ECO:0007669"/>
    <property type="project" value="UniProtKB-UniRule"/>
</dbReference>
<keyword evidence="2 5" id="KW-0812">Transmembrane</keyword>
<dbReference type="PANTHER" id="PTHR22773">
    <property type="entry name" value="NADH DEHYDROGENASE"/>
    <property type="match status" value="1"/>
</dbReference>
<feature type="transmembrane region" description="Helical" evidence="5">
    <location>
        <begin position="163"/>
        <end position="184"/>
    </location>
</feature>
<comment type="function">
    <text evidence="5">NDH-1 shuttles electrons from NADH, via FMN and iron-sulfur (Fe-S) centers, to quinones in the respiratory chain. The immediate electron acceptor for the enzyme in this species is believed to be ubiquinone. Couples the redox reaction to proton translocation (for every two electrons transferred, four hydrogen ions are translocated across the cytoplasmic membrane), and thus conserves the redox energy in a proton gradient.</text>
</comment>
<feature type="transmembrane region" description="Helical" evidence="5">
    <location>
        <begin position="276"/>
        <end position="294"/>
    </location>
</feature>
<dbReference type="GO" id="GO:0005886">
    <property type="term" value="C:plasma membrane"/>
    <property type="evidence" value="ECO:0007669"/>
    <property type="project" value="UniProtKB-SubCell"/>
</dbReference>
<keyword evidence="5" id="KW-0874">Quinone</keyword>
<feature type="transmembrane region" description="Helical" evidence="5">
    <location>
        <begin position="301"/>
        <end position="324"/>
    </location>
</feature>
<keyword evidence="5" id="KW-1278">Translocase</keyword>
<keyword evidence="9" id="KW-1185">Reference proteome</keyword>
<comment type="subcellular location">
    <subcellularLocation>
        <location evidence="5">Cell membrane</location>
        <topology evidence="5">Multi-pass membrane protein</topology>
    </subcellularLocation>
    <subcellularLocation>
        <location evidence="1">Endomembrane system</location>
        <topology evidence="1">Multi-pass membrane protein</topology>
    </subcellularLocation>
    <subcellularLocation>
        <location evidence="6">Membrane</location>
        <topology evidence="6">Multi-pass membrane protein</topology>
    </subcellularLocation>
</comment>
<dbReference type="InterPro" id="IPR010096">
    <property type="entry name" value="NADH-Q_OxRdtase_suN/2"/>
</dbReference>
<feature type="transmembrane region" description="Helical" evidence="5">
    <location>
        <begin position="78"/>
        <end position="99"/>
    </location>
</feature>
<name>A0A7W7Y472_9BACT</name>
<feature type="transmembrane region" description="Helical" evidence="5">
    <location>
        <begin position="449"/>
        <end position="475"/>
    </location>
</feature>
<feature type="transmembrane region" description="Helical" evidence="5">
    <location>
        <begin position="242"/>
        <end position="264"/>
    </location>
</feature>
<sequence length="493" mass="52473">MITDNLHLLLPGIIVGLGATVMMIAGTSKIGLRGSSTMTLVILAAAGIIQLLQMGQVYSYGTEGGLFNGMLVADTFSGFIILLAITCGLFTTLTCSSYFEENTFHRPEFDALMLFAIFGIIVMAMAGEIITMFIALEVMSMSIYVLISFNRSDNRASEATLKYIVLGAFAGAFFVMGTAFIYGATGSTILSSISASLQAGEVHMPVYIAGLTLLLIAIFFKLAAFPFHAWSPDVYSGAPYPVTGFMAAAVKAAIFAIVLRLFLVNFMAIEDVWVTPMYWAAIFTMFAGNLLAIAQNNVKRMVAASGIVHTGYLLIGMTALGASASAAPAILFYLVSYAVSTLGLFAALSYVSGKGDKRVNFSDFNGMAAKHPLIAAVISLFMLSFIGLPPLIGFFGKFYLFSSAVEAGFVSLAVIGIINSIISLYYYLRIIIAMYFRTSEDSFEVSVPAYAKYGAAVAAVAVIWGGIGGMTLVVFPGAESLMEAARLGIQSLM</sequence>
<evidence type="ECO:0000256" key="4">
    <source>
        <dbReference type="ARBA" id="ARBA00023136"/>
    </source>
</evidence>
<evidence type="ECO:0000256" key="5">
    <source>
        <dbReference type="HAMAP-Rule" id="MF_00445"/>
    </source>
</evidence>
<keyword evidence="5" id="KW-0520">NAD</keyword>
<dbReference type="AlphaFoldDB" id="A0A7W7Y472"/>
<feature type="transmembrane region" description="Helical" evidence="5">
    <location>
        <begin position="38"/>
        <end position="58"/>
    </location>
</feature>
<dbReference type="NCBIfam" id="TIGR01770">
    <property type="entry name" value="NDH_I_N"/>
    <property type="match status" value="1"/>
</dbReference>
<organism evidence="8 9">
    <name type="scientific">Desulfurispira natronophila</name>
    <dbReference type="NCBI Taxonomy" id="682562"/>
    <lineage>
        <taxon>Bacteria</taxon>
        <taxon>Pseudomonadati</taxon>
        <taxon>Chrysiogenota</taxon>
        <taxon>Chrysiogenia</taxon>
        <taxon>Chrysiogenales</taxon>
        <taxon>Chrysiogenaceae</taxon>
        <taxon>Desulfurispira</taxon>
    </lineage>
</organism>
<evidence type="ECO:0000313" key="8">
    <source>
        <dbReference type="EMBL" id="MBB5021755.1"/>
    </source>
</evidence>
<comment type="catalytic activity">
    <reaction evidence="5">
        <text>a quinone + NADH + 5 H(+)(in) = a quinol + NAD(+) + 4 H(+)(out)</text>
        <dbReference type="Rhea" id="RHEA:57888"/>
        <dbReference type="ChEBI" id="CHEBI:15378"/>
        <dbReference type="ChEBI" id="CHEBI:24646"/>
        <dbReference type="ChEBI" id="CHEBI:57540"/>
        <dbReference type="ChEBI" id="CHEBI:57945"/>
        <dbReference type="ChEBI" id="CHEBI:132124"/>
    </reaction>
</comment>
<feature type="transmembrane region" description="Helical" evidence="5">
    <location>
        <begin position="330"/>
        <end position="352"/>
    </location>
</feature>
<keyword evidence="3 5" id="KW-1133">Transmembrane helix</keyword>
<protein>
    <recommendedName>
        <fullName evidence="5">NADH-quinone oxidoreductase subunit N</fullName>
        <ecNumber evidence="5">7.1.1.-</ecNumber>
    </recommendedName>
    <alternativeName>
        <fullName evidence="5">NADH dehydrogenase I subunit N</fullName>
    </alternativeName>
    <alternativeName>
        <fullName evidence="5">NDH-1 subunit N</fullName>
    </alternativeName>
</protein>
<comment type="similarity">
    <text evidence="5">Belongs to the complex I subunit 2 family.</text>
</comment>
<feature type="transmembrane region" description="Helical" evidence="5">
    <location>
        <begin position="111"/>
        <end position="127"/>
    </location>
</feature>
<keyword evidence="4 5" id="KW-0472">Membrane</keyword>
<dbReference type="GO" id="GO:0042773">
    <property type="term" value="P:ATP synthesis coupled electron transport"/>
    <property type="evidence" value="ECO:0007669"/>
    <property type="project" value="InterPro"/>
</dbReference>
<evidence type="ECO:0000259" key="7">
    <source>
        <dbReference type="Pfam" id="PF00361"/>
    </source>
</evidence>
<dbReference type="GO" id="GO:0008137">
    <property type="term" value="F:NADH dehydrogenase (ubiquinone) activity"/>
    <property type="evidence" value="ECO:0007669"/>
    <property type="project" value="InterPro"/>
</dbReference>
<dbReference type="HAMAP" id="MF_00445">
    <property type="entry name" value="NDH1_NuoN_1"/>
    <property type="match status" value="1"/>
</dbReference>
<dbReference type="RefSeq" id="WP_183731030.1">
    <property type="nucleotide sequence ID" value="NZ_JACHID010000005.1"/>
</dbReference>
<keyword evidence="5" id="KW-1003">Cell membrane</keyword>
<evidence type="ECO:0000256" key="1">
    <source>
        <dbReference type="ARBA" id="ARBA00004127"/>
    </source>
</evidence>
<feature type="transmembrane region" description="Helical" evidence="5">
    <location>
        <begin position="204"/>
        <end position="230"/>
    </location>
</feature>
<feature type="transmembrane region" description="Helical" evidence="5">
    <location>
        <begin position="373"/>
        <end position="395"/>
    </location>
</feature>
<reference evidence="8 9" key="1">
    <citation type="submission" date="2020-08" db="EMBL/GenBank/DDBJ databases">
        <title>Genomic Encyclopedia of Type Strains, Phase IV (KMG-IV): sequencing the most valuable type-strain genomes for metagenomic binning, comparative biology and taxonomic classification.</title>
        <authorList>
            <person name="Goeker M."/>
        </authorList>
    </citation>
    <scope>NUCLEOTIDE SEQUENCE [LARGE SCALE GENOMIC DNA]</scope>
    <source>
        <strain evidence="8 9">DSM 22071</strain>
    </source>
</reference>
<accession>A0A7W7Y472</accession>
<proteinExistence type="inferred from homology"/>
<dbReference type="InterPro" id="IPR001750">
    <property type="entry name" value="ND/Mrp_TM"/>
</dbReference>
<feature type="domain" description="NADH:quinone oxidoreductase/Mrp antiporter transmembrane" evidence="7">
    <location>
        <begin position="126"/>
        <end position="423"/>
    </location>
</feature>
<feature type="transmembrane region" description="Helical" evidence="5">
    <location>
        <begin position="6"/>
        <end position="26"/>
    </location>
</feature>
<keyword evidence="5" id="KW-0830">Ubiquinone</keyword>
<dbReference type="GO" id="GO:0012505">
    <property type="term" value="C:endomembrane system"/>
    <property type="evidence" value="ECO:0007669"/>
    <property type="project" value="UniProtKB-SubCell"/>
</dbReference>
<feature type="transmembrane region" description="Helical" evidence="5">
    <location>
        <begin position="407"/>
        <end position="428"/>
    </location>
</feature>
<keyword evidence="5" id="KW-0813">Transport</keyword>
<evidence type="ECO:0000256" key="3">
    <source>
        <dbReference type="ARBA" id="ARBA00022989"/>
    </source>
</evidence>
<dbReference type="EMBL" id="JACHID010000005">
    <property type="protein sequence ID" value="MBB5021755.1"/>
    <property type="molecule type" value="Genomic_DNA"/>
</dbReference>
<comment type="caution">
    <text evidence="8">The sequence shown here is derived from an EMBL/GenBank/DDBJ whole genome shotgun (WGS) entry which is preliminary data.</text>
</comment>
<dbReference type="Proteomes" id="UP000528322">
    <property type="component" value="Unassembled WGS sequence"/>
</dbReference>
<evidence type="ECO:0000313" key="9">
    <source>
        <dbReference type="Proteomes" id="UP000528322"/>
    </source>
</evidence>
<dbReference type="EC" id="7.1.1.-" evidence="5"/>
<dbReference type="GO" id="GO:0048038">
    <property type="term" value="F:quinone binding"/>
    <property type="evidence" value="ECO:0007669"/>
    <property type="project" value="UniProtKB-KW"/>
</dbReference>
<evidence type="ECO:0000256" key="6">
    <source>
        <dbReference type="RuleBase" id="RU000320"/>
    </source>
</evidence>
<evidence type="ECO:0000256" key="2">
    <source>
        <dbReference type="ARBA" id="ARBA00022692"/>
    </source>
</evidence>